<comment type="caution">
    <text evidence="1">The sequence shown here is derived from an EMBL/GenBank/DDBJ whole genome shotgun (WGS) entry which is preliminary data.</text>
</comment>
<sequence length="78" mass="9204">MTTIKEVELYLLSKENNLTARRWLKNTAALKRILDGHLSWNEDHTKLNELQMVFPLEVNIDYYLDMPSIIDNDLEPSK</sequence>
<evidence type="ECO:0000313" key="1">
    <source>
        <dbReference type="EMBL" id="PZX07892.1"/>
    </source>
</evidence>
<reference evidence="1 2" key="1">
    <citation type="submission" date="2018-06" db="EMBL/GenBank/DDBJ databases">
        <title>Genomic Encyclopedia of Type Strains, Phase IV (KMG-IV): sequencing the most valuable type-strain genomes for metagenomic binning, comparative biology and taxonomic classification.</title>
        <authorList>
            <person name="Goeker M."/>
        </authorList>
    </citation>
    <scope>NUCLEOTIDE SEQUENCE [LARGE SCALE GENOMIC DNA]</scope>
    <source>
        <strain evidence="1 2">DSM 5</strain>
    </source>
</reference>
<dbReference type="Proteomes" id="UP000248646">
    <property type="component" value="Unassembled WGS sequence"/>
</dbReference>
<name>A0A2W7MKN9_9BACI</name>
<organism evidence="1 2">
    <name type="scientific">Psychrobacillus insolitus</name>
    <dbReference type="NCBI Taxonomy" id="1461"/>
    <lineage>
        <taxon>Bacteria</taxon>
        <taxon>Bacillati</taxon>
        <taxon>Bacillota</taxon>
        <taxon>Bacilli</taxon>
        <taxon>Bacillales</taxon>
        <taxon>Bacillaceae</taxon>
        <taxon>Psychrobacillus</taxon>
    </lineage>
</organism>
<dbReference type="RefSeq" id="WP_111438505.1">
    <property type="nucleotide sequence ID" value="NZ_QKZI01000001.1"/>
</dbReference>
<evidence type="ECO:0000313" key="2">
    <source>
        <dbReference type="Proteomes" id="UP000248646"/>
    </source>
</evidence>
<dbReference type="OrthoDB" id="2991120at2"/>
<dbReference type="EMBL" id="QKZI01000001">
    <property type="protein sequence ID" value="PZX07892.1"/>
    <property type="molecule type" value="Genomic_DNA"/>
</dbReference>
<gene>
    <name evidence="1" type="ORF">C7437_1011014</name>
</gene>
<dbReference type="AlphaFoldDB" id="A0A2W7MKN9"/>
<keyword evidence="2" id="KW-1185">Reference proteome</keyword>
<protein>
    <submittedName>
        <fullName evidence="1">Uncharacterized protein</fullName>
    </submittedName>
</protein>
<accession>A0A2W7MKN9</accession>
<proteinExistence type="predicted"/>